<dbReference type="GO" id="GO:0045944">
    <property type="term" value="P:positive regulation of transcription by RNA polymerase II"/>
    <property type="evidence" value="ECO:0007669"/>
    <property type="project" value="InterPro"/>
</dbReference>
<dbReference type="GO" id="GO:0000981">
    <property type="term" value="F:DNA-binding transcription factor activity, RNA polymerase II-specific"/>
    <property type="evidence" value="ECO:0007669"/>
    <property type="project" value="InterPro"/>
</dbReference>
<organism evidence="13">
    <name type="scientific">Timema monikensis</name>
    <dbReference type="NCBI Taxonomy" id="170555"/>
    <lineage>
        <taxon>Eukaryota</taxon>
        <taxon>Metazoa</taxon>
        <taxon>Ecdysozoa</taxon>
        <taxon>Arthropoda</taxon>
        <taxon>Hexapoda</taxon>
        <taxon>Insecta</taxon>
        <taxon>Pterygota</taxon>
        <taxon>Neoptera</taxon>
        <taxon>Polyneoptera</taxon>
        <taxon>Phasmatodea</taxon>
        <taxon>Timematodea</taxon>
        <taxon>Timematoidea</taxon>
        <taxon>Timematidae</taxon>
        <taxon>Timema</taxon>
    </lineage>
</organism>
<dbReference type="AlphaFoldDB" id="A0A7R9HKZ0"/>
<dbReference type="InterPro" id="IPR017970">
    <property type="entry name" value="Homeobox_CS"/>
</dbReference>
<dbReference type="PROSITE" id="PS50071">
    <property type="entry name" value="HOMEOBOX_2"/>
    <property type="match status" value="1"/>
</dbReference>
<evidence type="ECO:0000256" key="3">
    <source>
        <dbReference type="ARBA" id="ARBA00023015"/>
    </source>
</evidence>
<feature type="domain" description="Homeobox" evidence="12">
    <location>
        <begin position="546"/>
        <end position="606"/>
    </location>
</feature>
<evidence type="ECO:0000256" key="10">
    <source>
        <dbReference type="RuleBase" id="RU000682"/>
    </source>
</evidence>
<keyword evidence="8 9" id="KW-0539">Nucleus</keyword>
<dbReference type="InterPro" id="IPR042634">
    <property type="entry name" value="MOX-1/MOX-2"/>
</dbReference>
<dbReference type="PANTHER" id="PTHR24328">
    <property type="entry name" value="HOMEOBOX PROTEIN MOX"/>
    <property type="match status" value="1"/>
</dbReference>
<keyword evidence="7" id="KW-0804">Transcription</keyword>
<dbReference type="Pfam" id="PF00046">
    <property type="entry name" value="Homeodomain"/>
    <property type="match status" value="1"/>
</dbReference>
<feature type="region of interest" description="Disordered" evidence="11">
    <location>
        <begin position="414"/>
        <end position="475"/>
    </location>
</feature>
<feature type="region of interest" description="Disordered" evidence="11">
    <location>
        <begin position="104"/>
        <end position="123"/>
    </location>
</feature>
<dbReference type="InterPro" id="IPR020479">
    <property type="entry name" value="HD_metazoa"/>
</dbReference>
<feature type="region of interest" description="Disordered" evidence="11">
    <location>
        <begin position="246"/>
        <end position="308"/>
    </location>
</feature>
<accession>A0A7R9HKZ0</accession>
<evidence type="ECO:0000256" key="4">
    <source>
        <dbReference type="ARBA" id="ARBA00023125"/>
    </source>
</evidence>
<sequence length="648" mass="71334">MRFEDNSLLQFIVFKRTAIYATWLRVGEFVSGTLPSAVFGGVSNPRGATDWSCEQSVMDLTVMEERFMCQQWTTTYSNIHQHLLGGGNFPTSPNSLPPALCRGETSNTFQFPPTPPSPLQSSLSMDTSWNLQPFQPTYQGQPEMSSPGQFLFKHPSYDSFNPLYGGKPSEDPLPHPGGYPNVSPTFADAAVQLRNASLHLGPGEVDAHPRELSAASSYPPLSYLQDGAEQFRFSGHIHVEGGDVYDGQRDAFGPGHFQESSAPGVFDGRRRFEGDGGESGSPPEEDTEEESCNDDDVSFDYPQPDTTAGQRVVLVNAEEDLRCVQGLEEMFASGSEAEDKDHPVEDYHRQNPPLTECLGAFSPSTLCLDIPGQPCDEETSSGIELEDCGEKYRRPQDVLPALLPCRPVRSKITTSKDSSKIATSKVSSKITTSKDSSKITTSKDSSKIATSKVSSKITTSKDSSKITTSKDSSKIATSKVSSKITTSKDSIKIATSKPNLFSYHVNIDRHRSNPDLNQRLPESEEAVSSMFQILSPPVTDTVPSTSKSRKERTAFTKQQIQQLESEFAHSNYLTRLRRYEISVALDLTERQVKVWFQNRRMKWKRTKGGGGRRDVSCRSAGLPLTDPPPPDTALASTSPPNIENLIFI</sequence>
<dbReference type="EMBL" id="OB793241">
    <property type="protein sequence ID" value="CAD7426643.1"/>
    <property type="molecule type" value="Genomic_DNA"/>
</dbReference>
<evidence type="ECO:0000256" key="2">
    <source>
        <dbReference type="ARBA" id="ARBA00022473"/>
    </source>
</evidence>
<protein>
    <recommendedName>
        <fullName evidence="12">Homeobox domain-containing protein</fullName>
    </recommendedName>
</protein>
<evidence type="ECO:0000256" key="9">
    <source>
        <dbReference type="PROSITE-ProRule" id="PRU00108"/>
    </source>
</evidence>
<dbReference type="SMART" id="SM00389">
    <property type="entry name" value="HOX"/>
    <property type="match status" value="1"/>
</dbReference>
<evidence type="ECO:0000256" key="8">
    <source>
        <dbReference type="ARBA" id="ARBA00023242"/>
    </source>
</evidence>
<evidence type="ECO:0000259" key="12">
    <source>
        <dbReference type="PROSITE" id="PS50071"/>
    </source>
</evidence>
<dbReference type="PRINTS" id="PR00024">
    <property type="entry name" value="HOMEOBOX"/>
</dbReference>
<evidence type="ECO:0000256" key="11">
    <source>
        <dbReference type="SAM" id="MobiDB-lite"/>
    </source>
</evidence>
<gene>
    <name evidence="13" type="ORF">TMSB3V08_LOCUS3519</name>
</gene>
<dbReference type="PANTHER" id="PTHR24328:SF7">
    <property type="entry name" value="BUTTONLESS"/>
    <property type="match status" value="1"/>
</dbReference>
<feature type="region of interest" description="Disordered" evidence="11">
    <location>
        <begin position="605"/>
        <end position="638"/>
    </location>
</feature>
<reference evidence="13" key="1">
    <citation type="submission" date="2020-11" db="EMBL/GenBank/DDBJ databases">
        <authorList>
            <person name="Tran Van P."/>
        </authorList>
    </citation>
    <scope>NUCLEOTIDE SEQUENCE</scope>
</reference>
<feature type="compositionally biased region" description="Acidic residues" evidence="11">
    <location>
        <begin position="283"/>
        <end position="298"/>
    </location>
</feature>
<proteinExistence type="predicted"/>
<evidence type="ECO:0000256" key="6">
    <source>
        <dbReference type="ARBA" id="ARBA00023159"/>
    </source>
</evidence>
<dbReference type="PROSITE" id="PS00027">
    <property type="entry name" value="HOMEOBOX_1"/>
    <property type="match status" value="1"/>
</dbReference>
<keyword evidence="3" id="KW-0805">Transcription regulation</keyword>
<name>A0A7R9HKZ0_9NEOP</name>
<evidence type="ECO:0000256" key="5">
    <source>
        <dbReference type="ARBA" id="ARBA00023155"/>
    </source>
</evidence>
<dbReference type="InterPro" id="IPR001356">
    <property type="entry name" value="HD"/>
</dbReference>
<dbReference type="GO" id="GO:0005634">
    <property type="term" value="C:nucleus"/>
    <property type="evidence" value="ECO:0007669"/>
    <property type="project" value="UniProtKB-SubCell"/>
</dbReference>
<dbReference type="GO" id="GO:0000978">
    <property type="term" value="F:RNA polymerase II cis-regulatory region sequence-specific DNA binding"/>
    <property type="evidence" value="ECO:0007669"/>
    <property type="project" value="TreeGrafter"/>
</dbReference>
<dbReference type="InterPro" id="IPR009057">
    <property type="entry name" value="Homeodomain-like_sf"/>
</dbReference>
<comment type="subcellular location">
    <subcellularLocation>
        <location evidence="1 9 10">Nucleus</location>
    </subcellularLocation>
</comment>
<dbReference type="Gene3D" id="1.10.10.60">
    <property type="entry name" value="Homeodomain-like"/>
    <property type="match status" value="1"/>
</dbReference>
<evidence type="ECO:0000256" key="7">
    <source>
        <dbReference type="ARBA" id="ARBA00023163"/>
    </source>
</evidence>
<dbReference type="SUPFAM" id="SSF46689">
    <property type="entry name" value="Homeodomain-like"/>
    <property type="match status" value="1"/>
</dbReference>
<keyword evidence="6" id="KW-0010">Activator</keyword>
<keyword evidence="4 9" id="KW-0238">DNA-binding</keyword>
<evidence type="ECO:0000313" key="13">
    <source>
        <dbReference type="EMBL" id="CAD7426643.1"/>
    </source>
</evidence>
<evidence type="ECO:0000256" key="1">
    <source>
        <dbReference type="ARBA" id="ARBA00004123"/>
    </source>
</evidence>
<dbReference type="CDD" id="cd00086">
    <property type="entry name" value="homeodomain"/>
    <property type="match status" value="1"/>
</dbReference>
<feature type="DNA-binding region" description="Homeobox" evidence="9">
    <location>
        <begin position="548"/>
        <end position="607"/>
    </location>
</feature>
<keyword evidence="2" id="KW-0217">Developmental protein</keyword>
<keyword evidence="5 9" id="KW-0371">Homeobox</keyword>